<dbReference type="OrthoDB" id="9996331at2759"/>
<dbReference type="Pfam" id="PF13358">
    <property type="entry name" value="DDE_3"/>
    <property type="match status" value="1"/>
</dbReference>
<evidence type="ECO:0000256" key="1">
    <source>
        <dbReference type="ARBA" id="ARBA00004123"/>
    </source>
</evidence>
<sequence length="336" mass="39420">MERINRQKHLSLMQRSAIIGQHIAGLSNGQISRSLNRATASKWVNRYVTEHSLERRPQPGQVRKLDELDLNDVAERGLDTPFINAAEVGRQYGVHRDTIRKVWNDIGLFNFVPAKKPKLTQDQRDERLGYALQNLTRYWPNVIFSDEKVFQSDSQQRLHLYRPRNCRYDERYIQPIQRSGRISAGLWGWISIDGPGEMTMINGRLNSTGYTEILEDNLLRTIDISYGGLGNIVFMQDNNSFHTSKLTRRWFSRHPELELINAPVNSPDLNPIENLWAKMVHDWKNVFPRNRARLGDYIVERWEAERNNPHYFQNLYASMPYRMQEVIDKNCGMTKY</sequence>
<evidence type="ECO:0000259" key="2">
    <source>
        <dbReference type="Pfam" id="PF13358"/>
    </source>
</evidence>
<dbReference type="SUPFAM" id="SSF46689">
    <property type="entry name" value="Homeodomain-like"/>
    <property type="match status" value="1"/>
</dbReference>
<organism evidence="3 4">
    <name type="scientific">Pseudolycoriella hygida</name>
    <dbReference type="NCBI Taxonomy" id="35572"/>
    <lineage>
        <taxon>Eukaryota</taxon>
        <taxon>Metazoa</taxon>
        <taxon>Ecdysozoa</taxon>
        <taxon>Arthropoda</taxon>
        <taxon>Hexapoda</taxon>
        <taxon>Insecta</taxon>
        <taxon>Pterygota</taxon>
        <taxon>Neoptera</taxon>
        <taxon>Endopterygota</taxon>
        <taxon>Diptera</taxon>
        <taxon>Nematocera</taxon>
        <taxon>Sciaroidea</taxon>
        <taxon>Sciaridae</taxon>
        <taxon>Pseudolycoriella</taxon>
    </lineage>
</organism>
<comment type="subcellular location">
    <subcellularLocation>
        <location evidence="1">Nucleus</location>
    </subcellularLocation>
</comment>
<proteinExistence type="predicted"/>
<reference evidence="3" key="1">
    <citation type="submission" date="2022-07" db="EMBL/GenBank/DDBJ databases">
        <authorList>
            <person name="Trinca V."/>
            <person name="Uliana J.V.C."/>
            <person name="Torres T.T."/>
            <person name="Ward R.J."/>
            <person name="Monesi N."/>
        </authorList>
    </citation>
    <scope>NUCLEOTIDE SEQUENCE</scope>
    <source>
        <strain evidence="3">HSMRA1968</strain>
        <tissue evidence="3">Whole embryos</tissue>
    </source>
</reference>
<dbReference type="InterPro" id="IPR038717">
    <property type="entry name" value="Tc1-like_DDE_dom"/>
</dbReference>
<dbReference type="InterPro" id="IPR052338">
    <property type="entry name" value="Transposase_5"/>
</dbReference>
<protein>
    <submittedName>
        <fullName evidence="3">Transposable element Tcb2 transposase</fullName>
    </submittedName>
</protein>
<evidence type="ECO:0000313" key="3">
    <source>
        <dbReference type="EMBL" id="KAJ6642725.1"/>
    </source>
</evidence>
<accession>A0A9Q0N380</accession>
<dbReference type="Gene3D" id="3.30.420.10">
    <property type="entry name" value="Ribonuclease H-like superfamily/Ribonuclease H"/>
    <property type="match status" value="1"/>
</dbReference>
<evidence type="ECO:0000313" key="4">
    <source>
        <dbReference type="Proteomes" id="UP001151699"/>
    </source>
</evidence>
<dbReference type="PANTHER" id="PTHR23022:SF135">
    <property type="entry name" value="SI:DKEY-77F5.3"/>
    <property type="match status" value="1"/>
</dbReference>
<dbReference type="EMBL" id="WJQU01000002">
    <property type="protein sequence ID" value="KAJ6642725.1"/>
    <property type="molecule type" value="Genomic_DNA"/>
</dbReference>
<dbReference type="InterPro" id="IPR036397">
    <property type="entry name" value="RNaseH_sf"/>
</dbReference>
<feature type="domain" description="Tc1-like transposase DDE" evidence="2">
    <location>
        <begin position="142"/>
        <end position="289"/>
    </location>
</feature>
<dbReference type="PANTHER" id="PTHR23022">
    <property type="entry name" value="TRANSPOSABLE ELEMENT-RELATED"/>
    <property type="match status" value="1"/>
</dbReference>
<dbReference type="GO" id="GO:0003676">
    <property type="term" value="F:nucleic acid binding"/>
    <property type="evidence" value="ECO:0007669"/>
    <property type="project" value="InterPro"/>
</dbReference>
<name>A0A9Q0N380_9DIPT</name>
<dbReference type="InterPro" id="IPR009057">
    <property type="entry name" value="Homeodomain-like_sf"/>
</dbReference>
<dbReference type="Proteomes" id="UP001151699">
    <property type="component" value="Chromosome B"/>
</dbReference>
<dbReference type="GO" id="GO:0005634">
    <property type="term" value="C:nucleus"/>
    <property type="evidence" value="ECO:0007669"/>
    <property type="project" value="UniProtKB-SubCell"/>
</dbReference>
<gene>
    <name evidence="3" type="primary">TCB2_3</name>
    <name evidence="3" type="ORF">Bhyg_07679</name>
</gene>
<keyword evidence="4" id="KW-1185">Reference proteome</keyword>
<dbReference type="AlphaFoldDB" id="A0A9Q0N380"/>
<comment type="caution">
    <text evidence="3">The sequence shown here is derived from an EMBL/GenBank/DDBJ whole genome shotgun (WGS) entry which is preliminary data.</text>
</comment>